<evidence type="ECO:0000256" key="6">
    <source>
        <dbReference type="ARBA" id="ARBA00023002"/>
    </source>
</evidence>
<evidence type="ECO:0000256" key="9">
    <source>
        <dbReference type="PIRSR" id="PIRSR602401-1"/>
    </source>
</evidence>
<keyword evidence="8 10" id="KW-0503">Monooxygenase</keyword>
<feature type="binding site" description="axial binding residue" evidence="9">
    <location>
        <position position="447"/>
    </location>
    <ligand>
        <name>heme</name>
        <dbReference type="ChEBI" id="CHEBI:30413"/>
    </ligand>
    <ligandPart>
        <name>Fe</name>
        <dbReference type="ChEBI" id="CHEBI:18248"/>
    </ligandPart>
</feature>
<dbReference type="PANTHER" id="PTHR46300:SF7">
    <property type="entry name" value="P450, PUTATIVE (EUROFUNG)-RELATED"/>
    <property type="match status" value="1"/>
</dbReference>
<dbReference type="PRINTS" id="PR00385">
    <property type="entry name" value="P450"/>
</dbReference>
<dbReference type="InterPro" id="IPR017972">
    <property type="entry name" value="Cyt_P450_CS"/>
</dbReference>
<dbReference type="GO" id="GO:0004497">
    <property type="term" value="F:monooxygenase activity"/>
    <property type="evidence" value="ECO:0007669"/>
    <property type="project" value="UniProtKB-KW"/>
</dbReference>
<gene>
    <name evidence="12" type="ORF">GALMADRAFT_243769</name>
</gene>
<dbReference type="SUPFAM" id="SSF48264">
    <property type="entry name" value="Cytochrome P450"/>
    <property type="match status" value="1"/>
</dbReference>
<evidence type="ECO:0000256" key="5">
    <source>
        <dbReference type="ARBA" id="ARBA00022723"/>
    </source>
</evidence>
<protein>
    <recommendedName>
        <fullName evidence="14">Cytochrome P450</fullName>
    </recommendedName>
</protein>
<dbReference type="CDD" id="cd11065">
    <property type="entry name" value="CYP64-like"/>
    <property type="match status" value="1"/>
</dbReference>
<keyword evidence="11" id="KW-1133">Transmembrane helix</keyword>
<sequence>MDTNVNILGAATFTLAAVFATWILKKYYGFSNSRKPYPPGPRPLLLVGNIFDMPRKKEWETFSKWKEEYGDIVYLSIFGRPVVILNSVEATTDLLLNRSTIYSDRPYFPLIELTGHLASNVGFMSYGKEWAALRKTFAGGFSQANLAAYYDSHRTATMNLLKNFYQDPTNHATHFKLHAVQLIIDVTYGIQVTSFDHPLVQLATRVLTALPVLMSPAMWVLNPIPLVRALPTWMGASHLDRKIACWKKELVEFQVSPFEKTRADLVTGKSKPSFTSCLLQEMEGTAESAEKETLIRNSAAAAYGGSSDTTTAVAHTFLLAILLYPEAQKRAQQEIDLIVGNGRLPDFGDRPHLSYTSSILKEVLRWHTSTPQGIPHSLAQDDYYRGYHIPAGSIVIGNTWGILHDSTVFKDPFDFRPERHLEPHSEEAAAQMEVFNRIAFGFGRRLCPGKDFAEDALWLLITQFLAVYSVTPDPNFPPATAEFTSGPLSQPVPFKCKISPRSDSAKLLIDQGIDA</sequence>
<reference evidence="13" key="1">
    <citation type="journal article" date="2014" name="Proc. Natl. Acad. Sci. U.S.A.">
        <title>Extensive sampling of basidiomycete genomes demonstrates inadequacy of the white-rot/brown-rot paradigm for wood decay fungi.</title>
        <authorList>
            <person name="Riley R."/>
            <person name="Salamov A.A."/>
            <person name="Brown D.W."/>
            <person name="Nagy L.G."/>
            <person name="Floudas D."/>
            <person name="Held B.W."/>
            <person name="Levasseur A."/>
            <person name="Lombard V."/>
            <person name="Morin E."/>
            <person name="Otillar R."/>
            <person name="Lindquist E.A."/>
            <person name="Sun H."/>
            <person name="LaButti K.M."/>
            <person name="Schmutz J."/>
            <person name="Jabbour D."/>
            <person name="Luo H."/>
            <person name="Baker S.E."/>
            <person name="Pisabarro A.G."/>
            <person name="Walton J.D."/>
            <person name="Blanchette R.A."/>
            <person name="Henrissat B."/>
            <person name="Martin F."/>
            <person name="Cullen D."/>
            <person name="Hibbett D.S."/>
            <person name="Grigoriev I.V."/>
        </authorList>
    </citation>
    <scope>NUCLEOTIDE SEQUENCE [LARGE SCALE GENOMIC DNA]</scope>
    <source>
        <strain evidence="13">CBS 339.88</strain>
    </source>
</reference>
<dbReference type="InterPro" id="IPR002401">
    <property type="entry name" value="Cyt_P450_E_grp-I"/>
</dbReference>
<keyword evidence="7 9" id="KW-0408">Iron</keyword>
<comment type="similarity">
    <text evidence="3 10">Belongs to the cytochrome P450 family.</text>
</comment>
<proteinExistence type="inferred from homology"/>
<comment type="pathway">
    <text evidence="2">Secondary metabolite biosynthesis.</text>
</comment>
<organism evidence="12 13">
    <name type="scientific">Galerina marginata (strain CBS 339.88)</name>
    <dbReference type="NCBI Taxonomy" id="685588"/>
    <lineage>
        <taxon>Eukaryota</taxon>
        <taxon>Fungi</taxon>
        <taxon>Dikarya</taxon>
        <taxon>Basidiomycota</taxon>
        <taxon>Agaricomycotina</taxon>
        <taxon>Agaricomycetes</taxon>
        <taxon>Agaricomycetidae</taxon>
        <taxon>Agaricales</taxon>
        <taxon>Agaricineae</taxon>
        <taxon>Strophariaceae</taxon>
        <taxon>Galerina</taxon>
    </lineage>
</organism>
<dbReference type="EMBL" id="KL142373">
    <property type="protein sequence ID" value="KDR79686.1"/>
    <property type="molecule type" value="Genomic_DNA"/>
</dbReference>
<evidence type="ECO:0000256" key="10">
    <source>
        <dbReference type="RuleBase" id="RU000461"/>
    </source>
</evidence>
<dbReference type="STRING" id="685588.A0A067T959"/>
<dbReference type="PROSITE" id="PS00086">
    <property type="entry name" value="CYTOCHROME_P450"/>
    <property type="match status" value="1"/>
</dbReference>
<keyword evidence="6 10" id="KW-0560">Oxidoreductase</keyword>
<accession>A0A067T959</accession>
<dbReference type="InterPro" id="IPR001128">
    <property type="entry name" value="Cyt_P450"/>
</dbReference>
<evidence type="ECO:0000256" key="2">
    <source>
        <dbReference type="ARBA" id="ARBA00005179"/>
    </source>
</evidence>
<comment type="cofactor">
    <cofactor evidence="1 9">
        <name>heme</name>
        <dbReference type="ChEBI" id="CHEBI:30413"/>
    </cofactor>
</comment>
<dbReference type="InterPro" id="IPR050364">
    <property type="entry name" value="Cytochrome_P450_fung"/>
</dbReference>
<evidence type="ECO:0000256" key="7">
    <source>
        <dbReference type="ARBA" id="ARBA00023004"/>
    </source>
</evidence>
<dbReference type="OrthoDB" id="2789670at2759"/>
<evidence type="ECO:0000256" key="11">
    <source>
        <dbReference type="SAM" id="Phobius"/>
    </source>
</evidence>
<evidence type="ECO:0000256" key="8">
    <source>
        <dbReference type="ARBA" id="ARBA00023033"/>
    </source>
</evidence>
<dbReference type="Pfam" id="PF00067">
    <property type="entry name" value="p450"/>
    <property type="match status" value="1"/>
</dbReference>
<dbReference type="GO" id="GO:0005506">
    <property type="term" value="F:iron ion binding"/>
    <property type="evidence" value="ECO:0007669"/>
    <property type="project" value="InterPro"/>
</dbReference>
<dbReference type="AlphaFoldDB" id="A0A067T959"/>
<name>A0A067T959_GALM3</name>
<evidence type="ECO:0000256" key="4">
    <source>
        <dbReference type="ARBA" id="ARBA00022617"/>
    </source>
</evidence>
<keyword evidence="13" id="KW-1185">Reference proteome</keyword>
<dbReference type="Proteomes" id="UP000027222">
    <property type="component" value="Unassembled WGS sequence"/>
</dbReference>
<evidence type="ECO:0000313" key="12">
    <source>
        <dbReference type="EMBL" id="KDR79686.1"/>
    </source>
</evidence>
<keyword evidence="5 9" id="KW-0479">Metal-binding</keyword>
<dbReference type="PRINTS" id="PR00463">
    <property type="entry name" value="EP450I"/>
</dbReference>
<evidence type="ECO:0000256" key="3">
    <source>
        <dbReference type="ARBA" id="ARBA00010617"/>
    </source>
</evidence>
<dbReference type="PANTHER" id="PTHR46300">
    <property type="entry name" value="P450, PUTATIVE (EUROFUNG)-RELATED-RELATED"/>
    <property type="match status" value="1"/>
</dbReference>
<dbReference type="GO" id="GO:0016705">
    <property type="term" value="F:oxidoreductase activity, acting on paired donors, with incorporation or reduction of molecular oxygen"/>
    <property type="evidence" value="ECO:0007669"/>
    <property type="project" value="InterPro"/>
</dbReference>
<evidence type="ECO:0008006" key="14">
    <source>
        <dbReference type="Google" id="ProtNLM"/>
    </source>
</evidence>
<dbReference type="HOGENOM" id="CLU_001570_2_3_1"/>
<evidence type="ECO:0000313" key="13">
    <source>
        <dbReference type="Proteomes" id="UP000027222"/>
    </source>
</evidence>
<keyword evidence="11" id="KW-0472">Membrane</keyword>
<keyword evidence="11" id="KW-0812">Transmembrane</keyword>
<dbReference type="Gene3D" id="1.10.630.10">
    <property type="entry name" value="Cytochrome P450"/>
    <property type="match status" value="1"/>
</dbReference>
<dbReference type="InterPro" id="IPR036396">
    <property type="entry name" value="Cyt_P450_sf"/>
</dbReference>
<evidence type="ECO:0000256" key="1">
    <source>
        <dbReference type="ARBA" id="ARBA00001971"/>
    </source>
</evidence>
<keyword evidence="4 9" id="KW-0349">Heme</keyword>
<feature type="transmembrane region" description="Helical" evidence="11">
    <location>
        <begin position="6"/>
        <end position="24"/>
    </location>
</feature>
<dbReference type="GO" id="GO:0020037">
    <property type="term" value="F:heme binding"/>
    <property type="evidence" value="ECO:0007669"/>
    <property type="project" value="InterPro"/>
</dbReference>